<dbReference type="Pfam" id="PF13483">
    <property type="entry name" value="Lactamase_B_3"/>
    <property type="match status" value="1"/>
</dbReference>
<protein>
    <submittedName>
        <fullName evidence="1">MBL fold metallo-hydrolase</fullName>
    </submittedName>
</protein>
<dbReference type="PANTHER" id="PTHR42967">
    <property type="entry name" value="METAL DEPENDENT HYDROLASE"/>
    <property type="match status" value="1"/>
</dbReference>
<dbReference type="InterPro" id="IPR036866">
    <property type="entry name" value="RibonucZ/Hydroxyglut_hydro"/>
</dbReference>
<dbReference type="AlphaFoldDB" id="A0A9D1A4F7"/>
<reference evidence="1" key="1">
    <citation type="submission" date="2020-10" db="EMBL/GenBank/DDBJ databases">
        <authorList>
            <person name="Gilroy R."/>
        </authorList>
    </citation>
    <scope>NUCLEOTIDE SEQUENCE</scope>
    <source>
        <strain evidence="1">CHK180-2868</strain>
    </source>
</reference>
<dbReference type="SUPFAM" id="SSF56281">
    <property type="entry name" value="Metallo-hydrolase/oxidoreductase"/>
    <property type="match status" value="1"/>
</dbReference>
<name>A0A9D1A4F7_9FIRM</name>
<dbReference type="PANTHER" id="PTHR42967:SF1">
    <property type="entry name" value="MBL FOLD METALLO-HYDROLASE"/>
    <property type="match status" value="1"/>
</dbReference>
<evidence type="ECO:0000313" key="1">
    <source>
        <dbReference type="EMBL" id="HIR05529.1"/>
    </source>
</evidence>
<organism evidence="1 2">
    <name type="scientific">Candidatus Copromonas faecavium</name>
    <name type="common">nom. illeg.</name>
    <dbReference type="NCBI Taxonomy" id="2840740"/>
    <lineage>
        <taxon>Bacteria</taxon>
        <taxon>Bacillati</taxon>
        <taxon>Bacillota</taxon>
        <taxon>Clostridia</taxon>
        <taxon>Lachnospirales</taxon>
        <taxon>Lachnospiraceae</taxon>
        <taxon>Candidatus Copromonas (nom. illeg.)</taxon>
    </lineage>
</organism>
<dbReference type="Gene3D" id="3.60.15.10">
    <property type="entry name" value="Ribonuclease Z/Hydroxyacylglutathione hydrolase-like"/>
    <property type="match status" value="1"/>
</dbReference>
<dbReference type="EMBL" id="DVGC01000032">
    <property type="protein sequence ID" value="HIR05529.1"/>
    <property type="molecule type" value="Genomic_DNA"/>
</dbReference>
<reference evidence="1" key="2">
    <citation type="journal article" date="2021" name="PeerJ">
        <title>Extensive microbial diversity within the chicken gut microbiome revealed by metagenomics and culture.</title>
        <authorList>
            <person name="Gilroy R."/>
            <person name="Ravi A."/>
            <person name="Getino M."/>
            <person name="Pursley I."/>
            <person name="Horton D.L."/>
            <person name="Alikhan N.F."/>
            <person name="Baker D."/>
            <person name="Gharbi K."/>
            <person name="Hall N."/>
            <person name="Watson M."/>
            <person name="Adriaenssens E.M."/>
            <person name="Foster-Nyarko E."/>
            <person name="Jarju S."/>
            <person name="Secka A."/>
            <person name="Antonio M."/>
            <person name="Oren A."/>
            <person name="Chaudhuri R.R."/>
            <person name="La Ragione R."/>
            <person name="Hildebrand F."/>
            <person name="Pallen M.J."/>
        </authorList>
    </citation>
    <scope>NUCLEOTIDE SEQUENCE</scope>
    <source>
        <strain evidence="1">CHK180-2868</strain>
    </source>
</reference>
<proteinExistence type="predicted"/>
<gene>
    <name evidence="1" type="ORF">IAB28_06135</name>
</gene>
<dbReference type="Proteomes" id="UP000824250">
    <property type="component" value="Unassembled WGS sequence"/>
</dbReference>
<comment type="caution">
    <text evidence="1">The sequence shown here is derived from an EMBL/GenBank/DDBJ whole genome shotgun (WGS) entry which is preliminary data.</text>
</comment>
<evidence type="ECO:0000313" key="2">
    <source>
        <dbReference type="Proteomes" id="UP000824250"/>
    </source>
</evidence>
<accession>A0A9D1A4F7</accession>
<sequence>MNITYIHHSSFLAETESACLLFDYFQGEIPAVPHEKPFYVFASHRHPDHFSNVIFDLAKEHENIRFLLSFDIWRKRVPEELKEKTVFLKPGEQYEDKILKTEAFHSTDEGVAFWCAVDGYTLYHAGDLNHWYWEEEDEQWNRNMTKAYREEIKKMAGKTADAAFLPLDPRLGQFFWLGIDDFMKEADARWIFPMHFWGEYDVAKRLKELPCSESYRDRIMEISREGQKFEIERL</sequence>